<dbReference type="EMBL" id="CYGY02000057">
    <property type="protein sequence ID" value="SIT47397.1"/>
    <property type="molecule type" value="Genomic_DNA"/>
</dbReference>
<comment type="caution">
    <text evidence="1">The sequence shown here is derived from an EMBL/GenBank/DDBJ whole genome shotgun (WGS) entry which is preliminary data.</text>
</comment>
<reference evidence="1" key="1">
    <citation type="submission" date="2016-12" db="EMBL/GenBank/DDBJ databases">
        <authorList>
            <person name="Moulin L."/>
        </authorList>
    </citation>
    <scope>NUCLEOTIDE SEQUENCE [LARGE SCALE GENOMIC DNA]</scope>
    <source>
        <strain evidence="1">STM 7183</strain>
    </source>
</reference>
<keyword evidence="2" id="KW-1185">Reference proteome</keyword>
<name>A0A1N7SJ20_9BURK</name>
<proteinExistence type="predicted"/>
<protein>
    <submittedName>
        <fullName evidence="1">Uncharacterized protein</fullName>
    </submittedName>
</protein>
<evidence type="ECO:0000313" key="2">
    <source>
        <dbReference type="Proteomes" id="UP000195569"/>
    </source>
</evidence>
<dbReference type="AlphaFoldDB" id="A0A1N7SJ20"/>
<accession>A0A1N7SJ20</accession>
<sequence length="71" mass="7749">MARAAPAARGDDKRAADGAAQEMEISHGAGLYVGFYSLASYRPITFKEMLQNFLRMVRGAEARGRGRSEGR</sequence>
<organism evidence="1 2">
    <name type="scientific">Paraburkholderia piptadeniae</name>
    <dbReference type="NCBI Taxonomy" id="1701573"/>
    <lineage>
        <taxon>Bacteria</taxon>
        <taxon>Pseudomonadati</taxon>
        <taxon>Pseudomonadota</taxon>
        <taxon>Betaproteobacteria</taxon>
        <taxon>Burkholderiales</taxon>
        <taxon>Burkholderiaceae</taxon>
        <taxon>Paraburkholderia</taxon>
    </lineage>
</organism>
<gene>
    <name evidence="1" type="ORF">BN2476_570004</name>
</gene>
<evidence type="ECO:0000313" key="1">
    <source>
        <dbReference type="EMBL" id="SIT47397.1"/>
    </source>
</evidence>
<dbReference type="Proteomes" id="UP000195569">
    <property type="component" value="Unassembled WGS sequence"/>
</dbReference>